<feature type="compositionally biased region" description="Pro residues" evidence="8">
    <location>
        <begin position="384"/>
        <end position="414"/>
    </location>
</feature>
<dbReference type="EMBL" id="BAAAGX010000006">
    <property type="protein sequence ID" value="GAA0227782.1"/>
    <property type="molecule type" value="Genomic_DNA"/>
</dbReference>
<keyword evidence="3" id="KW-0808">Transferase</keyword>
<dbReference type="PANTHER" id="PTHR43289">
    <property type="entry name" value="MITOGEN-ACTIVATED PROTEIN KINASE KINASE KINASE 20-RELATED"/>
    <property type="match status" value="1"/>
</dbReference>
<dbReference type="InterPro" id="IPR000719">
    <property type="entry name" value="Prot_kinase_dom"/>
</dbReference>
<evidence type="ECO:0000256" key="7">
    <source>
        <dbReference type="PROSITE-ProRule" id="PRU10141"/>
    </source>
</evidence>
<evidence type="ECO:0000256" key="9">
    <source>
        <dbReference type="SAM" id="Phobius"/>
    </source>
</evidence>
<evidence type="ECO:0000256" key="3">
    <source>
        <dbReference type="ARBA" id="ARBA00022679"/>
    </source>
</evidence>
<dbReference type="InterPro" id="IPR008271">
    <property type="entry name" value="Ser/Thr_kinase_AS"/>
</dbReference>
<keyword evidence="2" id="KW-0723">Serine/threonine-protein kinase</keyword>
<name>A0ABN0TQS8_9ACTN</name>
<evidence type="ECO:0000259" key="10">
    <source>
        <dbReference type="PROSITE" id="PS50011"/>
    </source>
</evidence>
<evidence type="ECO:0000256" key="5">
    <source>
        <dbReference type="ARBA" id="ARBA00022777"/>
    </source>
</evidence>
<evidence type="ECO:0000313" key="11">
    <source>
        <dbReference type="EMBL" id="GAA0227782.1"/>
    </source>
</evidence>
<protein>
    <recommendedName>
        <fullName evidence="1">non-specific serine/threonine protein kinase</fullName>
        <ecNumber evidence="1">2.7.11.1</ecNumber>
    </recommendedName>
</protein>
<keyword evidence="4 7" id="KW-0547">Nucleotide-binding</keyword>
<accession>A0ABN0TQS8</accession>
<keyword evidence="9" id="KW-0812">Transmembrane</keyword>
<evidence type="ECO:0000256" key="4">
    <source>
        <dbReference type="ARBA" id="ARBA00022741"/>
    </source>
</evidence>
<dbReference type="InterPro" id="IPR011009">
    <property type="entry name" value="Kinase-like_dom_sf"/>
</dbReference>
<dbReference type="InterPro" id="IPR017441">
    <property type="entry name" value="Protein_kinase_ATP_BS"/>
</dbReference>
<dbReference type="PROSITE" id="PS00107">
    <property type="entry name" value="PROTEIN_KINASE_ATP"/>
    <property type="match status" value="1"/>
</dbReference>
<dbReference type="SUPFAM" id="SSF56112">
    <property type="entry name" value="Protein kinase-like (PK-like)"/>
    <property type="match status" value="1"/>
</dbReference>
<dbReference type="Gene3D" id="3.30.200.20">
    <property type="entry name" value="Phosphorylase Kinase, domain 1"/>
    <property type="match status" value="1"/>
</dbReference>
<dbReference type="PROSITE" id="PS50011">
    <property type="entry name" value="PROTEIN_KINASE_DOM"/>
    <property type="match status" value="1"/>
</dbReference>
<evidence type="ECO:0000256" key="6">
    <source>
        <dbReference type="ARBA" id="ARBA00022840"/>
    </source>
</evidence>
<dbReference type="SMART" id="SM00220">
    <property type="entry name" value="S_TKc"/>
    <property type="match status" value="1"/>
</dbReference>
<dbReference type="Gene3D" id="1.10.510.10">
    <property type="entry name" value="Transferase(Phosphotransferase) domain 1"/>
    <property type="match status" value="1"/>
</dbReference>
<feature type="region of interest" description="Disordered" evidence="8">
    <location>
        <begin position="296"/>
        <end position="467"/>
    </location>
</feature>
<proteinExistence type="predicted"/>
<dbReference type="CDD" id="cd14014">
    <property type="entry name" value="STKc_PknB_like"/>
    <property type="match status" value="1"/>
</dbReference>
<sequence>MSDPVESARLDGLRAAGYEIHSLIGRGGMAYVYRAEDTRLGRIVAVKVLAPELAQNDEFRQRFLRESRLAASLDHPNIIPIYEAGEVDGHLYLAMRFVEGADLKVVLKRRGTLTVEEAMTLFGQVGAALDAAHQAGLVHRDVKPANILVSAATTPAGRDHVYLSDFGLTKRASSLTGVTATGIVVGTMDYVAPEQIGGKPVDARTDVYALGCVVYQALTGKVPFTRDDDAALLWAHLMEMPTPVSSVRPEIPVEVDQVIATAMAKGPEGRFASCGEFIAALGAAFGGKPVNLPTAASGTAVTPSSAPPAPPTPHSPTTPPPASGPPSWTAPPATGANPQQQGTPLPTAQWPGGEYSPQAYSPQTYSPQSAPPAGTYPNQYSPTQFPPAGYPHSAPPHSAPPHSAPPHSAPPHSAPPSQGLPYPYSGPPHPGSSPPYQYSGPPHPFSGPPQGISAPPHVASGPPARPNSDGRRKLLIGGLAGLLVLAIALVLVLVIKPFQEGTKHFTATTTVPVSFDYPESWRTHGEGTNVVFSPHADEASTLFTTTGTSAGWTQLERELRSDPDSVVGVYTLFLTTAFPNTADERRASLIAQMPTTLSLDPQETTVIDGRDSTLHDGTLRQDGGDGELRIRCFVTTDPTSNQTVVLVFFSSEGAWSKNESKFKALLDSVKFS</sequence>
<feature type="compositionally biased region" description="Pro residues" evidence="8">
    <location>
        <begin position="424"/>
        <end position="433"/>
    </location>
</feature>
<feature type="compositionally biased region" description="Polar residues" evidence="8">
    <location>
        <begin position="358"/>
        <end position="368"/>
    </location>
</feature>
<dbReference type="RefSeq" id="WP_344647674.1">
    <property type="nucleotide sequence ID" value="NZ_BAAAGX010000006.1"/>
</dbReference>
<comment type="caution">
    <text evidence="11">The sequence shown here is derived from an EMBL/GenBank/DDBJ whole genome shotgun (WGS) entry which is preliminary data.</text>
</comment>
<gene>
    <name evidence="11" type="ORF">GCM10009539_11510</name>
</gene>
<keyword evidence="5" id="KW-0418">Kinase</keyword>
<dbReference type="PANTHER" id="PTHR43289:SF6">
    <property type="entry name" value="SERINE_THREONINE-PROTEIN KINASE NEKL-3"/>
    <property type="match status" value="1"/>
</dbReference>
<keyword evidence="6 7" id="KW-0067">ATP-binding</keyword>
<feature type="domain" description="Protein kinase" evidence="10">
    <location>
        <begin position="18"/>
        <end position="285"/>
    </location>
</feature>
<feature type="compositionally biased region" description="Low complexity" evidence="8">
    <location>
        <begin position="325"/>
        <end position="336"/>
    </location>
</feature>
<evidence type="ECO:0000256" key="8">
    <source>
        <dbReference type="SAM" id="MobiDB-lite"/>
    </source>
</evidence>
<dbReference type="Pfam" id="PF00069">
    <property type="entry name" value="Pkinase"/>
    <property type="match status" value="1"/>
</dbReference>
<dbReference type="PROSITE" id="PS00108">
    <property type="entry name" value="PROTEIN_KINASE_ST"/>
    <property type="match status" value="1"/>
</dbReference>
<keyword evidence="9" id="KW-1133">Transmembrane helix</keyword>
<organism evidence="11 12">
    <name type="scientific">Cryptosporangium japonicum</name>
    <dbReference type="NCBI Taxonomy" id="80872"/>
    <lineage>
        <taxon>Bacteria</taxon>
        <taxon>Bacillati</taxon>
        <taxon>Actinomycetota</taxon>
        <taxon>Actinomycetes</taxon>
        <taxon>Cryptosporangiales</taxon>
        <taxon>Cryptosporangiaceae</taxon>
        <taxon>Cryptosporangium</taxon>
    </lineage>
</organism>
<keyword evidence="9" id="KW-0472">Membrane</keyword>
<feature type="binding site" evidence="7">
    <location>
        <position position="47"/>
    </location>
    <ligand>
        <name>ATP</name>
        <dbReference type="ChEBI" id="CHEBI:30616"/>
    </ligand>
</feature>
<evidence type="ECO:0000256" key="2">
    <source>
        <dbReference type="ARBA" id="ARBA00022527"/>
    </source>
</evidence>
<dbReference type="Proteomes" id="UP001500967">
    <property type="component" value="Unassembled WGS sequence"/>
</dbReference>
<reference evidence="11 12" key="1">
    <citation type="journal article" date="2019" name="Int. J. Syst. Evol. Microbiol.">
        <title>The Global Catalogue of Microorganisms (GCM) 10K type strain sequencing project: providing services to taxonomists for standard genome sequencing and annotation.</title>
        <authorList>
            <consortium name="The Broad Institute Genomics Platform"/>
            <consortium name="The Broad Institute Genome Sequencing Center for Infectious Disease"/>
            <person name="Wu L."/>
            <person name="Ma J."/>
        </authorList>
    </citation>
    <scope>NUCLEOTIDE SEQUENCE [LARGE SCALE GENOMIC DNA]</scope>
    <source>
        <strain evidence="11 12">JCM 10425</strain>
    </source>
</reference>
<feature type="transmembrane region" description="Helical" evidence="9">
    <location>
        <begin position="474"/>
        <end position="495"/>
    </location>
</feature>
<evidence type="ECO:0000256" key="1">
    <source>
        <dbReference type="ARBA" id="ARBA00012513"/>
    </source>
</evidence>
<feature type="compositionally biased region" description="Polar residues" evidence="8">
    <location>
        <begin position="337"/>
        <end position="346"/>
    </location>
</feature>
<evidence type="ECO:0000313" key="12">
    <source>
        <dbReference type="Proteomes" id="UP001500967"/>
    </source>
</evidence>
<keyword evidence="12" id="KW-1185">Reference proteome</keyword>
<feature type="compositionally biased region" description="Pro residues" evidence="8">
    <location>
        <begin position="305"/>
        <end position="324"/>
    </location>
</feature>
<dbReference type="EC" id="2.7.11.1" evidence="1"/>